<sequence>MREAIGGAMTIQIIVIFMLLINAYLAFSVSYTRAFKMKNQVINIIENNEGYPMYDEVSTCTADNPEGAVCQIVSYINQIGYNGVEFADNDDNCPKGAKGKKFGLCIIPHKKDIAGNSNASQSYSGIYYTVYTYININIPVINNLFKEMPDLFKIQGETNTIYSSGLKNIFTEL</sequence>
<reference evidence="2" key="2">
    <citation type="journal article" date="2021" name="PeerJ">
        <title>Extensive microbial diversity within the chicken gut microbiome revealed by metagenomics and culture.</title>
        <authorList>
            <person name="Gilroy R."/>
            <person name="Ravi A."/>
            <person name="Getino M."/>
            <person name="Pursley I."/>
            <person name="Horton D.L."/>
            <person name="Alikhan N.F."/>
            <person name="Baker D."/>
            <person name="Gharbi K."/>
            <person name="Hall N."/>
            <person name="Watson M."/>
            <person name="Adriaenssens E.M."/>
            <person name="Foster-Nyarko E."/>
            <person name="Jarju S."/>
            <person name="Secka A."/>
            <person name="Antonio M."/>
            <person name="Oren A."/>
            <person name="Chaudhuri R.R."/>
            <person name="La Ragione R."/>
            <person name="Hildebrand F."/>
            <person name="Pallen M.J."/>
        </authorList>
    </citation>
    <scope>NUCLEOTIDE SEQUENCE</scope>
    <source>
        <strain evidence="2">CHK165-10780</strain>
    </source>
</reference>
<dbReference type="AlphaFoldDB" id="A0A9D1CK39"/>
<name>A0A9D1CK39_9FIRM</name>
<evidence type="ECO:0000313" key="2">
    <source>
        <dbReference type="EMBL" id="HIQ64430.1"/>
    </source>
</evidence>
<keyword evidence="1" id="KW-1133">Transmembrane helix</keyword>
<evidence type="ECO:0000313" key="3">
    <source>
        <dbReference type="Proteomes" id="UP000886725"/>
    </source>
</evidence>
<comment type="caution">
    <text evidence="2">The sequence shown here is derived from an EMBL/GenBank/DDBJ whole genome shotgun (WGS) entry which is preliminary data.</text>
</comment>
<reference evidence="2" key="1">
    <citation type="submission" date="2020-10" db="EMBL/GenBank/DDBJ databases">
        <authorList>
            <person name="Gilroy R."/>
        </authorList>
    </citation>
    <scope>NUCLEOTIDE SEQUENCE</scope>
    <source>
        <strain evidence="2">CHK165-10780</strain>
    </source>
</reference>
<proteinExistence type="predicted"/>
<feature type="transmembrane region" description="Helical" evidence="1">
    <location>
        <begin position="6"/>
        <end position="27"/>
    </location>
</feature>
<dbReference type="Proteomes" id="UP000886725">
    <property type="component" value="Unassembled WGS sequence"/>
</dbReference>
<keyword evidence="1" id="KW-0472">Membrane</keyword>
<keyword evidence="1" id="KW-0812">Transmembrane</keyword>
<accession>A0A9D1CK39</accession>
<gene>
    <name evidence="2" type="ORF">IAC85_01700</name>
</gene>
<evidence type="ECO:0000256" key="1">
    <source>
        <dbReference type="SAM" id="Phobius"/>
    </source>
</evidence>
<dbReference type="EMBL" id="DVFU01000033">
    <property type="protein sequence ID" value="HIQ64430.1"/>
    <property type="molecule type" value="Genomic_DNA"/>
</dbReference>
<organism evidence="2 3">
    <name type="scientific">Candidatus Faecenecus gallistercoris</name>
    <dbReference type="NCBI Taxonomy" id="2840793"/>
    <lineage>
        <taxon>Bacteria</taxon>
        <taxon>Bacillati</taxon>
        <taxon>Bacillota</taxon>
        <taxon>Bacillota incertae sedis</taxon>
        <taxon>Candidatus Faecenecus</taxon>
    </lineage>
</organism>
<protein>
    <submittedName>
        <fullName evidence="2">Uncharacterized protein</fullName>
    </submittedName>
</protein>